<proteinExistence type="predicted"/>
<keyword evidence="3" id="KW-1185">Reference proteome</keyword>
<name>A0A929B7V2_9PSEU</name>
<feature type="transmembrane region" description="Helical" evidence="1">
    <location>
        <begin position="170"/>
        <end position="193"/>
    </location>
</feature>
<dbReference type="PANTHER" id="PTHR40078">
    <property type="entry name" value="INTEGRAL MEMBRANE PROTEIN-RELATED"/>
    <property type="match status" value="1"/>
</dbReference>
<dbReference type="PANTHER" id="PTHR40078:SF1">
    <property type="entry name" value="INTEGRAL MEMBRANE PROTEIN"/>
    <property type="match status" value="1"/>
</dbReference>
<gene>
    <name evidence="2" type="ORF">IQ251_10325</name>
</gene>
<keyword evidence="1" id="KW-1133">Transmembrane helix</keyword>
<evidence type="ECO:0008006" key="4">
    <source>
        <dbReference type="Google" id="ProtNLM"/>
    </source>
</evidence>
<evidence type="ECO:0000313" key="3">
    <source>
        <dbReference type="Proteomes" id="UP000598360"/>
    </source>
</evidence>
<dbReference type="AlphaFoldDB" id="A0A929B7V2"/>
<dbReference type="Proteomes" id="UP000598360">
    <property type="component" value="Unassembled WGS sequence"/>
</dbReference>
<evidence type="ECO:0000313" key="2">
    <source>
        <dbReference type="EMBL" id="MBE9374837.1"/>
    </source>
</evidence>
<protein>
    <recommendedName>
        <fullName evidence="4">Membrane protein YczE</fullName>
    </recommendedName>
</protein>
<keyword evidence="1" id="KW-0812">Transmembrane</keyword>
<comment type="caution">
    <text evidence="2">The sequence shown here is derived from an EMBL/GenBank/DDBJ whole genome shotgun (WGS) entry which is preliminary data.</text>
</comment>
<feature type="transmembrane region" description="Helical" evidence="1">
    <location>
        <begin position="61"/>
        <end position="81"/>
    </location>
</feature>
<feature type="transmembrane region" description="Helical" evidence="1">
    <location>
        <begin position="88"/>
        <end position="109"/>
    </location>
</feature>
<evidence type="ECO:0000256" key="1">
    <source>
        <dbReference type="SAM" id="Phobius"/>
    </source>
</evidence>
<accession>A0A929B7V2</accession>
<sequence>MASRTPSPDLSPVPLRVRPAGRLVVLLGGLALYGTSMALMVRAELGLGPWDVLHEGAAQRLGISFGTVTALTGAVVLLAWIPLRQRPGVGTVANIAVIAVTADIGLRLVPPATGLPGQITLMLTGIVLNGLATATYVGTRLGPGPRDGLMTGLHLRTGASVRMARTIVELCVLAAGWVLGGTVGACTVLYAGAIGPLTQLFLRFTAMGQKRTGSPRDIPDTTE</sequence>
<keyword evidence="1" id="KW-0472">Membrane</keyword>
<dbReference type="Pfam" id="PF19700">
    <property type="entry name" value="DUF6198"/>
    <property type="match status" value="1"/>
</dbReference>
<organism evidence="2 3">
    <name type="scientific">Saccharopolyspora montiporae</name>
    <dbReference type="NCBI Taxonomy" id="2781240"/>
    <lineage>
        <taxon>Bacteria</taxon>
        <taxon>Bacillati</taxon>
        <taxon>Actinomycetota</taxon>
        <taxon>Actinomycetes</taxon>
        <taxon>Pseudonocardiales</taxon>
        <taxon>Pseudonocardiaceae</taxon>
        <taxon>Saccharopolyspora</taxon>
    </lineage>
</organism>
<feature type="transmembrane region" description="Helical" evidence="1">
    <location>
        <begin position="115"/>
        <end position="137"/>
    </location>
</feature>
<dbReference type="EMBL" id="JADEYC010000015">
    <property type="protein sequence ID" value="MBE9374837.1"/>
    <property type="molecule type" value="Genomic_DNA"/>
</dbReference>
<reference evidence="2" key="1">
    <citation type="submission" date="2020-10" db="EMBL/GenBank/DDBJ databases">
        <title>Diversity and distribution of actinomycetes associated with coral in the coast of Hainan.</title>
        <authorList>
            <person name="Li F."/>
        </authorList>
    </citation>
    <scope>NUCLEOTIDE SEQUENCE</scope>
    <source>
        <strain evidence="2">HNM0983</strain>
    </source>
</reference>
<feature type="transmembrane region" description="Helical" evidence="1">
    <location>
        <begin position="20"/>
        <end position="41"/>
    </location>
</feature>
<dbReference type="InterPro" id="IPR038750">
    <property type="entry name" value="YczE/YyaS-like"/>
</dbReference>